<dbReference type="PROSITE" id="PS00409">
    <property type="entry name" value="PROKAR_NTER_METHYL"/>
    <property type="match status" value="1"/>
</dbReference>
<sequence length="428" mass="46531">MRPSLRSRGFTLVELLIGAAVGAVVLLGISLTFISQARQYQAHASRRAIQANARQALAFVGRIVRTAGYGVNPDRAVLAYDSYDVASDSAAPGFPDAVVVHWRDPLFRRPVQSANSTQLTLPATQPLSEPLRQGQILLVLCPLARNHAFVTVATYRNEGEFTIPLDSTLPAAAPNSPIHGPGRLFHEQDKLDSDTCFSAPGAQVVKVRRAAFYVATFDSDGDPATPEKTPYLMMNQGLDMPTDTQVQGDTVIDENDSVPVAEGIEQFQVAYLLNSNNDNPPLIRGVNESPMLPPTYYGEQWERIDPVTLGANWFFDPSIRFTDARRTADHPANLRQVRLTVVARSTVADPDIRGDNLLTATEGAPLPDGTVPWRQLENLGTPGSPDFTPSGGHFYRVLLRESITSKNLMMNAQFPPVSFLSSTPVGGG</sequence>
<accession>A0ABU5HEV0</accession>
<evidence type="ECO:0000256" key="1">
    <source>
        <dbReference type="SAM" id="Phobius"/>
    </source>
</evidence>
<dbReference type="Pfam" id="PF07963">
    <property type="entry name" value="N_methyl"/>
    <property type="match status" value="1"/>
</dbReference>
<protein>
    <submittedName>
        <fullName evidence="2">Prepilin-type N-terminal cleavage/methylation domain-containing protein</fullName>
    </submittedName>
</protein>
<proteinExistence type="predicted"/>
<feature type="transmembrane region" description="Helical" evidence="1">
    <location>
        <begin position="12"/>
        <end position="34"/>
    </location>
</feature>
<dbReference type="InterPro" id="IPR012902">
    <property type="entry name" value="N_methyl_site"/>
</dbReference>
<name>A0ABU5HEV0_9BACT</name>
<evidence type="ECO:0000313" key="2">
    <source>
        <dbReference type="EMBL" id="MDY7231978.1"/>
    </source>
</evidence>
<keyword evidence="1" id="KW-0472">Membrane</keyword>
<dbReference type="NCBIfam" id="TIGR02532">
    <property type="entry name" value="IV_pilin_GFxxxE"/>
    <property type="match status" value="1"/>
</dbReference>
<evidence type="ECO:0000313" key="3">
    <source>
        <dbReference type="Proteomes" id="UP001291309"/>
    </source>
</evidence>
<keyword evidence="1" id="KW-1133">Transmembrane helix</keyword>
<dbReference type="EMBL" id="JAXIVS010000017">
    <property type="protein sequence ID" value="MDY7231978.1"/>
    <property type="molecule type" value="Genomic_DNA"/>
</dbReference>
<reference evidence="2 3" key="1">
    <citation type="submission" date="2023-12" db="EMBL/GenBank/DDBJ databases">
        <title>the genome sequence of Hyalangium sp. s54d21.</title>
        <authorList>
            <person name="Zhang X."/>
        </authorList>
    </citation>
    <scope>NUCLEOTIDE SEQUENCE [LARGE SCALE GENOMIC DNA]</scope>
    <source>
        <strain evidence="3">s54d21</strain>
    </source>
</reference>
<keyword evidence="3" id="KW-1185">Reference proteome</keyword>
<dbReference type="Proteomes" id="UP001291309">
    <property type="component" value="Unassembled WGS sequence"/>
</dbReference>
<dbReference type="RefSeq" id="WP_321550693.1">
    <property type="nucleotide sequence ID" value="NZ_JAXIVS010000017.1"/>
</dbReference>
<keyword evidence="1" id="KW-0812">Transmembrane</keyword>
<organism evidence="2 3">
    <name type="scientific">Hyalangium rubrum</name>
    <dbReference type="NCBI Taxonomy" id="3103134"/>
    <lineage>
        <taxon>Bacteria</taxon>
        <taxon>Pseudomonadati</taxon>
        <taxon>Myxococcota</taxon>
        <taxon>Myxococcia</taxon>
        <taxon>Myxococcales</taxon>
        <taxon>Cystobacterineae</taxon>
        <taxon>Archangiaceae</taxon>
        <taxon>Hyalangium</taxon>
    </lineage>
</organism>
<gene>
    <name evidence="2" type="ORF">SYV04_36660</name>
</gene>
<comment type="caution">
    <text evidence="2">The sequence shown here is derived from an EMBL/GenBank/DDBJ whole genome shotgun (WGS) entry which is preliminary data.</text>
</comment>